<dbReference type="EMBL" id="BGZK01000292">
    <property type="protein sequence ID" value="GBP34670.1"/>
    <property type="molecule type" value="Genomic_DNA"/>
</dbReference>
<protein>
    <submittedName>
        <fullName evidence="1">Uncharacterized protein</fullName>
    </submittedName>
</protein>
<dbReference type="Proteomes" id="UP000299102">
    <property type="component" value="Unassembled WGS sequence"/>
</dbReference>
<evidence type="ECO:0000313" key="1">
    <source>
        <dbReference type="EMBL" id="GBP34670.1"/>
    </source>
</evidence>
<name>A0A4C1V7Z1_EUMVA</name>
<accession>A0A4C1V7Z1</accession>
<proteinExistence type="predicted"/>
<gene>
    <name evidence="1" type="ORF">EVAR_31539_1</name>
</gene>
<evidence type="ECO:0000313" key="2">
    <source>
        <dbReference type="Proteomes" id="UP000299102"/>
    </source>
</evidence>
<sequence>MKNNRLSFCRALAAPCYIPFCVKGQFGYRRAGIEITKALTHRHAGRPPAPAGAGPYRRIAATLVCGAMARMNFEGNLC</sequence>
<comment type="caution">
    <text evidence="1">The sequence shown here is derived from an EMBL/GenBank/DDBJ whole genome shotgun (WGS) entry which is preliminary data.</text>
</comment>
<dbReference type="AlphaFoldDB" id="A0A4C1V7Z1"/>
<reference evidence="1 2" key="1">
    <citation type="journal article" date="2019" name="Commun. Biol.">
        <title>The bagworm genome reveals a unique fibroin gene that provides high tensile strength.</title>
        <authorList>
            <person name="Kono N."/>
            <person name="Nakamura H."/>
            <person name="Ohtoshi R."/>
            <person name="Tomita M."/>
            <person name="Numata K."/>
            <person name="Arakawa K."/>
        </authorList>
    </citation>
    <scope>NUCLEOTIDE SEQUENCE [LARGE SCALE GENOMIC DNA]</scope>
</reference>
<keyword evidence="2" id="KW-1185">Reference proteome</keyword>
<organism evidence="1 2">
    <name type="scientific">Eumeta variegata</name>
    <name type="common">Bagworm moth</name>
    <name type="synonym">Eumeta japonica</name>
    <dbReference type="NCBI Taxonomy" id="151549"/>
    <lineage>
        <taxon>Eukaryota</taxon>
        <taxon>Metazoa</taxon>
        <taxon>Ecdysozoa</taxon>
        <taxon>Arthropoda</taxon>
        <taxon>Hexapoda</taxon>
        <taxon>Insecta</taxon>
        <taxon>Pterygota</taxon>
        <taxon>Neoptera</taxon>
        <taxon>Endopterygota</taxon>
        <taxon>Lepidoptera</taxon>
        <taxon>Glossata</taxon>
        <taxon>Ditrysia</taxon>
        <taxon>Tineoidea</taxon>
        <taxon>Psychidae</taxon>
        <taxon>Oiketicinae</taxon>
        <taxon>Eumeta</taxon>
    </lineage>
</organism>